<dbReference type="GO" id="GO:0006406">
    <property type="term" value="P:mRNA export from nucleus"/>
    <property type="evidence" value="ECO:0007669"/>
    <property type="project" value="TreeGrafter"/>
</dbReference>
<evidence type="ECO:0000256" key="3">
    <source>
        <dbReference type="ARBA" id="ARBA00022816"/>
    </source>
</evidence>
<name>A0A103YJY8_CYNCS</name>
<proteinExistence type="predicted"/>
<evidence type="ECO:0000256" key="6">
    <source>
        <dbReference type="ARBA" id="ARBA00023132"/>
    </source>
</evidence>
<comment type="caution">
    <text evidence="8">The sequence shown here is derived from an EMBL/GenBank/DDBJ whole genome shotgun (WGS) entry which is preliminary data.</text>
</comment>
<dbReference type="InterPro" id="IPR037700">
    <property type="entry name" value="NUP88/NUP82"/>
</dbReference>
<evidence type="ECO:0000256" key="7">
    <source>
        <dbReference type="ARBA" id="ARBA00023242"/>
    </source>
</evidence>
<dbReference type="AlphaFoldDB" id="A0A103YJY8"/>
<keyword evidence="4" id="KW-0653">Protein transport</keyword>
<dbReference type="EMBL" id="LEKV01001019">
    <property type="protein sequence ID" value="KVI10467.1"/>
    <property type="molecule type" value="Genomic_DNA"/>
</dbReference>
<evidence type="ECO:0000256" key="2">
    <source>
        <dbReference type="ARBA" id="ARBA00022448"/>
    </source>
</evidence>
<organism evidence="8 9">
    <name type="scientific">Cynara cardunculus var. scolymus</name>
    <name type="common">Globe artichoke</name>
    <name type="synonym">Cynara scolymus</name>
    <dbReference type="NCBI Taxonomy" id="59895"/>
    <lineage>
        <taxon>Eukaryota</taxon>
        <taxon>Viridiplantae</taxon>
        <taxon>Streptophyta</taxon>
        <taxon>Embryophyta</taxon>
        <taxon>Tracheophyta</taxon>
        <taxon>Spermatophyta</taxon>
        <taxon>Magnoliopsida</taxon>
        <taxon>eudicotyledons</taxon>
        <taxon>Gunneridae</taxon>
        <taxon>Pentapetalae</taxon>
        <taxon>asterids</taxon>
        <taxon>campanulids</taxon>
        <taxon>Asterales</taxon>
        <taxon>Asteraceae</taxon>
        <taxon>Carduoideae</taxon>
        <taxon>Cardueae</taxon>
        <taxon>Carduinae</taxon>
        <taxon>Cynara</taxon>
    </lineage>
</organism>
<evidence type="ECO:0000256" key="4">
    <source>
        <dbReference type="ARBA" id="ARBA00022927"/>
    </source>
</evidence>
<dbReference type="STRING" id="59895.A0A103YJY8"/>
<dbReference type="GO" id="GO:0005643">
    <property type="term" value="C:nuclear pore"/>
    <property type="evidence" value="ECO:0007669"/>
    <property type="project" value="UniProtKB-SubCell"/>
</dbReference>
<dbReference type="PANTHER" id="PTHR13257:SF0">
    <property type="entry name" value="NUCLEAR PORE COMPLEX PROTEIN NUP88"/>
    <property type="match status" value="1"/>
</dbReference>
<keyword evidence="7" id="KW-0539">Nucleus</keyword>
<dbReference type="GO" id="GO:0017056">
    <property type="term" value="F:structural constituent of nuclear pore"/>
    <property type="evidence" value="ECO:0007669"/>
    <property type="project" value="InterPro"/>
</dbReference>
<accession>A0A103YJY8</accession>
<evidence type="ECO:0000313" key="8">
    <source>
        <dbReference type="EMBL" id="KVI10467.1"/>
    </source>
</evidence>
<dbReference type="GO" id="GO:0000055">
    <property type="term" value="P:ribosomal large subunit export from nucleus"/>
    <property type="evidence" value="ECO:0007669"/>
    <property type="project" value="InterPro"/>
</dbReference>
<dbReference type="GO" id="GO:0000056">
    <property type="term" value="P:ribosomal small subunit export from nucleus"/>
    <property type="evidence" value="ECO:0007669"/>
    <property type="project" value="InterPro"/>
</dbReference>
<sequence length="334" mass="36516">MDILDGVGSGCWVGLDDPVSIWTTCLKEVVSAWTKVVGYGFGSDLETGLGVSGGVWMAAPPPAAAACPLLLLLLPLLDGEFAGDGFSVSCCLETISIDGFFCNSDLGYFLLSWRIEGQHFSHQKVKLFHNFLGFSMCMLQIIYNFGLLICRTVSVGSDLCFNTNNAIRTLKVSRHPYSDTHLGIISSDSVFSVYKWESILEIYIDAQTFGLKAASSAAVSNANLAISWLEATFPELAPQAAEGRNQPALKSHRYALFDASVSLQFRRVDFGLSIGMMLAAISSRRHIRTAKRVSYSRASDNNSLDPFELSLNLISQSQHHIVVSHKAILSPIRY</sequence>
<keyword evidence="2" id="KW-0813">Transport</keyword>
<protein>
    <submittedName>
        <fullName evidence="8">Uncharacterized protein</fullName>
    </submittedName>
</protein>
<keyword evidence="5" id="KW-0811">Translocation</keyword>
<evidence type="ECO:0000256" key="1">
    <source>
        <dbReference type="ARBA" id="ARBA00004567"/>
    </source>
</evidence>
<dbReference type="PANTHER" id="PTHR13257">
    <property type="entry name" value="NUCLEOPORIN NUP84-RELATED"/>
    <property type="match status" value="1"/>
</dbReference>
<keyword evidence="9" id="KW-1185">Reference proteome</keyword>
<evidence type="ECO:0000256" key="5">
    <source>
        <dbReference type="ARBA" id="ARBA00023010"/>
    </source>
</evidence>
<comment type="subcellular location">
    <subcellularLocation>
        <location evidence="1">Nucleus</location>
        <location evidence="1">Nuclear pore complex</location>
    </subcellularLocation>
</comment>
<keyword evidence="6" id="KW-0906">Nuclear pore complex</keyword>
<gene>
    <name evidence="8" type="ORF">Ccrd_011146</name>
</gene>
<dbReference type="Gramene" id="KVI10467">
    <property type="protein sequence ID" value="KVI10467"/>
    <property type="gene ID" value="Ccrd_011146"/>
</dbReference>
<keyword evidence="3" id="KW-0509">mRNA transport</keyword>
<dbReference type="GO" id="GO:0006606">
    <property type="term" value="P:protein import into nucleus"/>
    <property type="evidence" value="ECO:0007669"/>
    <property type="project" value="TreeGrafter"/>
</dbReference>
<reference evidence="8 9" key="1">
    <citation type="journal article" date="2016" name="Sci. Rep.">
        <title>The genome sequence of the outbreeding globe artichoke constructed de novo incorporating a phase-aware low-pass sequencing strategy of F1 progeny.</title>
        <authorList>
            <person name="Scaglione D."/>
            <person name="Reyes-Chin-Wo S."/>
            <person name="Acquadro A."/>
            <person name="Froenicke L."/>
            <person name="Portis E."/>
            <person name="Beitel C."/>
            <person name="Tirone M."/>
            <person name="Mauro R."/>
            <person name="Lo Monaco A."/>
            <person name="Mauromicale G."/>
            <person name="Faccioli P."/>
            <person name="Cattivelli L."/>
            <person name="Rieseberg L."/>
            <person name="Michelmore R."/>
            <person name="Lanteri S."/>
        </authorList>
    </citation>
    <scope>NUCLEOTIDE SEQUENCE [LARGE SCALE GENOMIC DNA]</scope>
    <source>
        <strain evidence="8">2C</strain>
    </source>
</reference>
<dbReference type="Proteomes" id="UP000243975">
    <property type="component" value="Unassembled WGS sequence"/>
</dbReference>
<evidence type="ECO:0000313" key="9">
    <source>
        <dbReference type="Proteomes" id="UP000243975"/>
    </source>
</evidence>